<dbReference type="InterPro" id="IPR013196">
    <property type="entry name" value="HTH_11"/>
</dbReference>
<dbReference type="EMBL" id="MYFM01000006">
    <property type="protein sequence ID" value="OVE97108.1"/>
    <property type="molecule type" value="Genomic_DNA"/>
</dbReference>
<feature type="domain" description="Helix-turn-helix type 11" evidence="1">
    <location>
        <begin position="6"/>
        <end position="66"/>
    </location>
</feature>
<dbReference type="Pfam" id="PF08279">
    <property type="entry name" value="HTH_11"/>
    <property type="match status" value="1"/>
</dbReference>
<evidence type="ECO:0000313" key="4">
    <source>
        <dbReference type="EMBL" id="OVE97108.1"/>
    </source>
</evidence>
<dbReference type="PANTHER" id="PTHR34580:SF1">
    <property type="entry name" value="PROTEIN PAFC"/>
    <property type="match status" value="1"/>
</dbReference>
<feature type="domain" description="WYL" evidence="2">
    <location>
        <begin position="142"/>
        <end position="205"/>
    </location>
</feature>
<dbReference type="PANTHER" id="PTHR34580">
    <property type="match status" value="1"/>
</dbReference>
<feature type="domain" description="WCX" evidence="3">
    <location>
        <begin position="277"/>
        <end position="326"/>
    </location>
</feature>
<evidence type="ECO:0000313" key="5">
    <source>
        <dbReference type="Proteomes" id="UP000196232"/>
    </source>
</evidence>
<organism evidence="4 5">
    <name type="scientific">Companilactobacillus bobalius</name>
    <dbReference type="NCBI Taxonomy" id="2801451"/>
    <lineage>
        <taxon>Bacteria</taxon>
        <taxon>Bacillati</taxon>
        <taxon>Bacillota</taxon>
        <taxon>Bacilli</taxon>
        <taxon>Lactobacillales</taxon>
        <taxon>Lactobacillaceae</taxon>
        <taxon>Companilactobacillus</taxon>
    </lineage>
</organism>
<dbReference type="InterPro" id="IPR051534">
    <property type="entry name" value="CBASS_pafABC_assoc_protein"/>
</dbReference>
<name>A0A202F9K2_9LACO</name>
<gene>
    <name evidence="4" type="ORF">LKACC16343_02118</name>
</gene>
<dbReference type="InterPro" id="IPR036388">
    <property type="entry name" value="WH-like_DNA-bd_sf"/>
</dbReference>
<proteinExistence type="predicted"/>
<dbReference type="InterPro" id="IPR026881">
    <property type="entry name" value="WYL_dom"/>
</dbReference>
<dbReference type="Pfam" id="PF13280">
    <property type="entry name" value="WYL"/>
    <property type="match status" value="1"/>
</dbReference>
<dbReference type="Proteomes" id="UP000196232">
    <property type="component" value="Unassembled WGS sequence"/>
</dbReference>
<accession>A0A202F9K2</accession>
<dbReference type="AlphaFoldDB" id="A0A202F9K2"/>
<sequence length="330" mass="38767">MNTSERRFAIYIKLLDNQILNKNDLAREYNVTPRAIQRDISQINLTFEDICLPYRIQYERSNSGYRMHSDQHILNAQEILVLIKILLASRALNRRELTNTVDGLLNLANSQIRSEVQPLIQNEIFNYTPLHHQQNLLDKIWTLSKYITQKKAIEIRYRRQHSETVIRNILPQALIFSEYYFYLVSYNPDYKDNLLYRIDRIEDYHVTGKIDLDYKDRFEEGKFRQKIQFMYPGKLIHLKFQFWGIVEAALDRIPTAKVVAHCDANGNLLSDHNSKQSQNGGSVIIEADTFGERGVMMWLLSQGQNVKVLAPENLVTNIKKEAQSILQRYE</sequence>
<dbReference type="InterPro" id="IPR057727">
    <property type="entry name" value="WCX_dom"/>
</dbReference>
<dbReference type="Gene3D" id="1.10.10.10">
    <property type="entry name" value="Winged helix-like DNA-binding domain superfamily/Winged helix DNA-binding domain"/>
    <property type="match status" value="1"/>
</dbReference>
<reference evidence="4 5" key="1">
    <citation type="submission" date="2017-03" db="EMBL/GenBank/DDBJ databases">
        <title>Genome sequence of Lactobacillus bobalius KACC 16343.</title>
        <authorList>
            <person name="Chun J."/>
        </authorList>
    </citation>
    <scope>NUCLEOTIDE SEQUENCE [LARGE SCALE GENOMIC DNA]</scope>
    <source>
        <strain evidence="4 5">KACC 16343</strain>
    </source>
</reference>
<evidence type="ECO:0000259" key="2">
    <source>
        <dbReference type="Pfam" id="PF13280"/>
    </source>
</evidence>
<evidence type="ECO:0000259" key="1">
    <source>
        <dbReference type="Pfam" id="PF08279"/>
    </source>
</evidence>
<evidence type="ECO:0000259" key="3">
    <source>
        <dbReference type="Pfam" id="PF25583"/>
    </source>
</evidence>
<evidence type="ECO:0008006" key="6">
    <source>
        <dbReference type="Google" id="ProtNLM"/>
    </source>
</evidence>
<comment type="caution">
    <text evidence="4">The sequence shown here is derived from an EMBL/GenBank/DDBJ whole genome shotgun (WGS) entry which is preliminary data.</text>
</comment>
<protein>
    <recommendedName>
        <fullName evidence="6">WYL domain-containing protein</fullName>
    </recommendedName>
</protein>
<dbReference type="RefSeq" id="WP_082604555.1">
    <property type="nucleotide sequence ID" value="NZ_LNUA01000011.1"/>
</dbReference>
<dbReference type="PROSITE" id="PS52050">
    <property type="entry name" value="WYL"/>
    <property type="match status" value="1"/>
</dbReference>
<dbReference type="Pfam" id="PF25583">
    <property type="entry name" value="WCX"/>
    <property type="match status" value="1"/>
</dbReference>